<dbReference type="AlphaFoldDB" id="A0A375ISE4"/>
<sequence length="106" mass="11925">MDACCCLLFKLDFPLPGRILVHLGRMSRCLFEQGRMRPRHDEHRQTQSFHHAQRVLQIDALAVLQLGQHADGHPAMIGSLVNGHPFPCPRCPYSVAKLVNATDCRA</sequence>
<organism evidence="1 2">
    <name type="scientific">Cupriavidus taiwanensis</name>
    <dbReference type="NCBI Taxonomy" id="164546"/>
    <lineage>
        <taxon>Bacteria</taxon>
        <taxon>Pseudomonadati</taxon>
        <taxon>Pseudomonadota</taxon>
        <taxon>Betaproteobacteria</taxon>
        <taxon>Burkholderiales</taxon>
        <taxon>Burkholderiaceae</taxon>
        <taxon>Cupriavidus</taxon>
    </lineage>
</organism>
<dbReference type="Proteomes" id="UP000255505">
    <property type="component" value="Plasmid III"/>
</dbReference>
<reference evidence="1 2" key="1">
    <citation type="submission" date="2018-01" db="EMBL/GenBank/DDBJ databases">
        <authorList>
            <person name="Gaut B.S."/>
            <person name="Morton B.R."/>
            <person name="Clegg M.T."/>
            <person name="Duvall M.R."/>
        </authorList>
    </citation>
    <scope>NUCLEOTIDE SEQUENCE [LARGE SCALE GENOMIC DNA]</scope>
    <source>
        <strain evidence="1">Cupriavidus taiwanensis LMG 19425</strain>
        <plasmid evidence="2">Plasmid iii</plasmid>
    </source>
</reference>
<keyword evidence="1" id="KW-0614">Plasmid</keyword>
<dbReference type="EMBL" id="LT991978">
    <property type="protein sequence ID" value="SPK77078.1"/>
    <property type="molecule type" value="Genomic_DNA"/>
</dbReference>
<protein>
    <submittedName>
        <fullName evidence="1">Uncharacterized protein</fullName>
    </submittedName>
</protein>
<evidence type="ECO:0000313" key="1">
    <source>
        <dbReference type="EMBL" id="SPK77078.1"/>
    </source>
</evidence>
<gene>
    <name evidence="1" type="ORF">CT19425_P20050</name>
</gene>
<proteinExistence type="predicted"/>
<accession>A0A375ISE4</accession>
<geneLocation type="plasmid" evidence="1">
    <name>III</name>
</geneLocation>
<name>A0A375ISE4_9BURK</name>
<evidence type="ECO:0000313" key="2">
    <source>
        <dbReference type="Proteomes" id="UP000255505"/>
    </source>
</evidence>